<dbReference type="CDD" id="cd03224">
    <property type="entry name" value="ABC_TM1139_LivF_branched"/>
    <property type="match status" value="1"/>
</dbReference>
<evidence type="ECO:0000256" key="5">
    <source>
        <dbReference type="ARBA" id="ARBA00022970"/>
    </source>
</evidence>
<dbReference type="Gene3D" id="3.40.50.300">
    <property type="entry name" value="P-loop containing nucleotide triphosphate hydrolases"/>
    <property type="match status" value="1"/>
</dbReference>
<dbReference type="SMART" id="SM00382">
    <property type="entry name" value="AAA"/>
    <property type="match status" value="1"/>
</dbReference>
<sequence>MNEVLEVQGLEAGYEGRAVVHGIDLSVGRGEIVALLGANGAGKSTTLRTVSGLLRPLGGHVRLDGVDLTGRPAHRVASAGLVLVPEGRALARGLTVEENLRLVAFPSWDPLTLFPELGELRRRRVGLLSGGEQQMLAVARALTMSPKVLLVDELSFGLSPKVVARLLTALRELATKTGLGVLLVEQHVQQVLEVADRGCVLRQGALVADRPAADLLADRSVLEAGYLGDTATPAVAVRGATKEPTR</sequence>
<comment type="caution">
    <text evidence="7">The sequence shown here is derived from an EMBL/GenBank/DDBJ whole genome shotgun (WGS) entry which is preliminary data.</text>
</comment>
<keyword evidence="8" id="KW-1185">Reference proteome</keyword>
<dbReference type="Proteomes" id="UP001501598">
    <property type="component" value="Unassembled WGS sequence"/>
</dbReference>
<protein>
    <submittedName>
        <fullName evidence="7">ABC transporter ATP-binding protein</fullName>
    </submittedName>
</protein>
<evidence type="ECO:0000256" key="4">
    <source>
        <dbReference type="ARBA" id="ARBA00022840"/>
    </source>
</evidence>
<dbReference type="Pfam" id="PF00005">
    <property type="entry name" value="ABC_tran"/>
    <property type="match status" value="1"/>
</dbReference>
<accession>A0ABP8RTQ4</accession>
<name>A0ABP8RTQ4_9PSEU</name>
<dbReference type="SUPFAM" id="SSF52540">
    <property type="entry name" value="P-loop containing nucleoside triphosphate hydrolases"/>
    <property type="match status" value="1"/>
</dbReference>
<evidence type="ECO:0000313" key="8">
    <source>
        <dbReference type="Proteomes" id="UP001501598"/>
    </source>
</evidence>
<reference evidence="8" key="1">
    <citation type="journal article" date="2019" name="Int. J. Syst. Evol. Microbiol.">
        <title>The Global Catalogue of Microorganisms (GCM) 10K type strain sequencing project: providing services to taxonomists for standard genome sequencing and annotation.</title>
        <authorList>
            <consortium name="The Broad Institute Genomics Platform"/>
            <consortium name="The Broad Institute Genome Sequencing Center for Infectious Disease"/>
            <person name="Wu L."/>
            <person name="Ma J."/>
        </authorList>
    </citation>
    <scope>NUCLEOTIDE SEQUENCE [LARGE SCALE GENOMIC DNA]</scope>
    <source>
        <strain evidence="8">JCM 17906</strain>
    </source>
</reference>
<organism evidence="7 8">
    <name type="scientific">Pseudonocardia xishanensis</name>
    <dbReference type="NCBI Taxonomy" id="630995"/>
    <lineage>
        <taxon>Bacteria</taxon>
        <taxon>Bacillati</taxon>
        <taxon>Actinomycetota</taxon>
        <taxon>Actinomycetes</taxon>
        <taxon>Pseudonocardiales</taxon>
        <taxon>Pseudonocardiaceae</taxon>
        <taxon>Pseudonocardia</taxon>
    </lineage>
</organism>
<gene>
    <name evidence="7" type="ORF">GCM10023175_35600</name>
</gene>
<evidence type="ECO:0000313" key="7">
    <source>
        <dbReference type="EMBL" id="GAA4548705.1"/>
    </source>
</evidence>
<evidence type="ECO:0000259" key="6">
    <source>
        <dbReference type="PROSITE" id="PS50893"/>
    </source>
</evidence>
<proteinExistence type="inferred from homology"/>
<dbReference type="GO" id="GO:0005524">
    <property type="term" value="F:ATP binding"/>
    <property type="evidence" value="ECO:0007669"/>
    <property type="project" value="UniProtKB-KW"/>
</dbReference>
<dbReference type="InterPro" id="IPR003593">
    <property type="entry name" value="AAA+_ATPase"/>
</dbReference>
<keyword evidence="5" id="KW-0029">Amino-acid transport</keyword>
<evidence type="ECO:0000256" key="1">
    <source>
        <dbReference type="ARBA" id="ARBA00005417"/>
    </source>
</evidence>
<evidence type="ECO:0000256" key="2">
    <source>
        <dbReference type="ARBA" id="ARBA00022448"/>
    </source>
</evidence>
<keyword evidence="2" id="KW-0813">Transport</keyword>
<dbReference type="PANTHER" id="PTHR43820">
    <property type="entry name" value="HIGH-AFFINITY BRANCHED-CHAIN AMINO ACID TRANSPORT ATP-BINDING PROTEIN LIVF"/>
    <property type="match status" value="1"/>
</dbReference>
<dbReference type="PROSITE" id="PS50893">
    <property type="entry name" value="ABC_TRANSPORTER_2"/>
    <property type="match status" value="1"/>
</dbReference>
<dbReference type="InterPro" id="IPR003439">
    <property type="entry name" value="ABC_transporter-like_ATP-bd"/>
</dbReference>
<evidence type="ECO:0000256" key="3">
    <source>
        <dbReference type="ARBA" id="ARBA00022741"/>
    </source>
</evidence>
<dbReference type="PANTHER" id="PTHR43820:SF4">
    <property type="entry name" value="HIGH-AFFINITY BRANCHED-CHAIN AMINO ACID TRANSPORT ATP-BINDING PROTEIN LIVF"/>
    <property type="match status" value="1"/>
</dbReference>
<keyword evidence="4 7" id="KW-0067">ATP-binding</keyword>
<comment type="similarity">
    <text evidence="1">Belongs to the ABC transporter superfamily.</text>
</comment>
<dbReference type="EMBL" id="BAABGT010000040">
    <property type="protein sequence ID" value="GAA4548705.1"/>
    <property type="molecule type" value="Genomic_DNA"/>
</dbReference>
<feature type="domain" description="ABC transporter" evidence="6">
    <location>
        <begin position="5"/>
        <end position="228"/>
    </location>
</feature>
<dbReference type="InterPro" id="IPR017871">
    <property type="entry name" value="ABC_transporter-like_CS"/>
</dbReference>
<dbReference type="PROSITE" id="PS00211">
    <property type="entry name" value="ABC_TRANSPORTER_1"/>
    <property type="match status" value="1"/>
</dbReference>
<dbReference type="InterPro" id="IPR052156">
    <property type="entry name" value="BCAA_Transport_ATP-bd_LivF"/>
</dbReference>
<keyword evidence="3" id="KW-0547">Nucleotide-binding</keyword>
<dbReference type="RefSeq" id="WP_345419340.1">
    <property type="nucleotide sequence ID" value="NZ_BAABGT010000040.1"/>
</dbReference>
<dbReference type="InterPro" id="IPR027417">
    <property type="entry name" value="P-loop_NTPase"/>
</dbReference>